<keyword evidence="2" id="KW-1133">Transmembrane helix</keyword>
<accession>E3FC68</accession>
<dbReference type="KEGG" id="sur:STAUR_2187"/>
<organism evidence="3 4">
    <name type="scientific">Stigmatella aurantiaca (strain DW4/3-1)</name>
    <dbReference type="NCBI Taxonomy" id="378806"/>
    <lineage>
        <taxon>Bacteria</taxon>
        <taxon>Pseudomonadati</taxon>
        <taxon>Myxococcota</taxon>
        <taxon>Myxococcia</taxon>
        <taxon>Myxococcales</taxon>
        <taxon>Cystobacterineae</taxon>
        <taxon>Archangiaceae</taxon>
        <taxon>Stigmatella</taxon>
    </lineage>
</organism>
<evidence type="ECO:0000313" key="4">
    <source>
        <dbReference type="Proteomes" id="UP000001351"/>
    </source>
</evidence>
<dbReference type="HOGENOM" id="CLU_705618_0_0_7"/>
<protein>
    <submittedName>
        <fullName evidence="3">Conserved uncharacterized protein</fullName>
    </submittedName>
</protein>
<reference evidence="3 4" key="1">
    <citation type="journal article" date="2011" name="Mol. Biol. Evol.">
        <title>Comparative genomic analysis of fruiting body formation in Myxococcales.</title>
        <authorList>
            <person name="Huntley S."/>
            <person name="Hamann N."/>
            <person name="Wegener-Feldbrugge S."/>
            <person name="Treuner-Lange A."/>
            <person name="Kube M."/>
            <person name="Reinhardt R."/>
            <person name="Klages S."/>
            <person name="Muller R."/>
            <person name="Ronning C.M."/>
            <person name="Nierman W.C."/>
            <person name="Sogaard-Andersen L."/>
        </authorList>
    </citation>
    <scope>NUCLEOTIDE SEQUENCE [LARGE SCALE GENOMIC DNA]</scope>
    <source>
        <strain evidence="3 4">DW4/3-1</strain>
    </source>
</reference>
<evidence type="ECO:0000256" key="1">
    <source>
        <dbReference type="SAM" id="MobiDB-lite"/>
    </source>
</evidence>
<feature type="region of interest" description="Disordered" evidence="1">
    <location>
        <begin position="44"/>
        <end position="98"/>
    </location>
</feature>
<dbReference type="EMBL" id="CP002271">
    <property type="protein sequence ID" value="ADO69991.1"/>
    <property type="molecule type" value="Genomic_DNA"/>
</dbReference>
<feature type="compositionally biased region" description="Low complexity" evidence="1">
    <location>
        <begin position="46"/>
        <end position="57"/>
    </location>
</feature>
<dbReference type="RefSeq" id="WP_013375083.1">
    <property type="nucleotide sequence ID" value="NC_014623.1"/>
</dbReference>
<evidence type="ECO:0000313" key="3">
    <source>
        <dbReference type="EMBL" id="ADO69991.1"/>
    </source>
</evidence>
<feature type="region of interest" description="Disordered" evidence="1">
    <location>
        <begin position="113"/>
        <end position="150"/>
    </location>
</feature>
<dbReference type="NCBIfam" id="NF041940">
    <property type="entry name" value="choice_anch_X"/>
    <property type="match status" value="1"/>
</dbReference>
<keyword evidence="4" id="KW-1185">Reference proteome</keyword>
<dbReference type="STRING" id="378806.STAUR_2187"/>
<dbReference type="AlphaFoldDB" id="E3FC68"/>
<keyword evidence="2" id="KW-0812">Transmembrane</keyword>
<name>E3FC68_STIAD</name>
<dbReference type="eggNOG" id="ENOG502ZCEK">
    <property type="taxonomic scope" value="Bacteria"/>
</dbReference>
<keyword evidence="2" id="KW-0472">Membrane</keyword>
<gene>
    <name evidence="3" type="ordered locus">STAUR_2187</name>
</gene>
<sequence length="429" mass="47127">MSLPPSDSVSGSRPRRAVWLLLLIPLVLGGAWWAWVPGEDGGGEPLDGSDMAGAEGRAGARRDPRASAGLNPKAAHPQAARPLGKPPRSPEEEEREAKRALWEKRLERARFTLDTYRQGTRYPPQSRPIREHPDQEQLPSPERAQPLSKDARDVQLRLKQEKVFVVGDELVHFYVGCENANTQEPLPCEVVGGMAHEAEHMVGAAGAPAGVPLVFGDDGSQGDVVARDGTFTARFQPSKQGFPMFSGTLRVSFQVRSGSQEGRAFFDILYTPVPPAVLTGKVREVVEQGSLQLYLGIQVRKAGRYVLTGRVDDEAGVPFGHVSFNEELAEGAHEVKFTLFGKLLVDEAPSFPLRLRDVDGFLLKESGDPDRELMAALRGYVHATREYPPTVFSPDEWQSEERTRYLDEFTRDVNDAQNQLDAVGGTGTP</sequence>
<feature type="transmembrane region" description="Helical" evidence="2">
    <location>
        <begin position="17"/>
        <end position="35"/>
    </location>
</feature>
<evidence type="ECO:0000256" key="2">
    <source>
        <dbReference type="SAM" id="Phobius"/>
    </source>
</evidence>
<dbReference type="Proteomes" id="UP000001351">
    <property type="component" value="Chromosome"/>
</dbReference>
<proteinExistence type="predicted"/>